<evidence type="ECO:0008006" key="4">
    <source>
        <dbReference type="Google" id="ProtNLM"/>
    </source>
</evidence>
<organism evidence="2 3">
    <name type="scientific">Candidatus Scatousia excrementigallinarum</name>
    <dbReference type="NCBI Taxonomy" id="2840935"/>
    <lineage>
        <taxon>Bacteria</taxon>
        <taxon>Candidatus Scatousia</taxon>
    </lineage>
</organism>
<dbReference type="AlphaFoldDB" id="A0A9D1JNE6"/>
<reference evidence="2" key="2">
    <citation type="journal article" date="2021" name="PeerJ">
        <title>Extensive microbial diversity within the chicken gut microbiome revealed by metagenomics and culture.</title>
        <authorList>
            <person name="Gilroy R."/>
            <person name="Ravi A."/>
            <person name="Getino M."/>
            <person name="Pursley I."/>
            <person name="Horton D.L."/>
            <person name="Alikhan N.F."/>
            <person name="Baker D."/>
            <person name="Gharbi K."/>
            <person name="Hall N."/>
            <person name="Watson M."/>
            <person name="Adriaenssens E.M."/>
            <person name="Foster-Nyarko E."/>
            <person name="Jarju S."/>
            <person name="Secka A."/>
            <person name="Antonio M."/>
            <person name="Oren A."/>
            <person name="Chaudhuri R.R."/>
            <person name="La Ragione R."/>
            <person name="Hildebrand F."/>
            <person name="Pallen M.J."/>
        </authorList>
    </citation>
    <scope>NUCLEOTIDE SEQUENCE</scope>
    <source>
        <strain evidence="2">6276</strain>
    </source>
</reference>
<feature type="transmembrane region" description="Helical" evidence="1">
    <location>
        <begin position="387"/>
        <end position="407"/>
    </location>
</feature>
<evidence type="ECO:0000256" key="1">
    <source>
        <dbReference type="SAM" id="Phobius"/>
    </source>
</evidence>
<dbReference type="Proteomes" id="UP000823928">
    <property type="component" value="Unassembled WGS sequence"/>
</dbReference>
<feature type="transmembrane region" description="Helical" evidence="1">
    <location>
        <begin position="260"/>
        <end position="293"/>
    </location>
</feature>
<feature type="transmembrane region" description="Helical" evidence="1">
    <location>
        <begin position="446"/>
        <end position="467"/>
    </location>
</feature>
<feature type="transmembrane region" description="Helical" evidence="1">
    <location>
        <begin position="213"/>
        <end position="230"/>
    </location>
</feature>
<keyword evidence="1" id="KW-0472">Membrane</keyword>
<feature type="transmembrane region" description="Helical" evidence="1">
    <location>
        <begin position="236"/>
        <end position="253"/>
    </location>
</feature>
<keyword evidence="1" id="KW-0812">Transmembrane</keyword>
<gene>
    <name evidence="2" type="ORF">IAC10_09730</name>
</gene>
<feature type="transmembrane region" description="Helical" evidence="1">
    <location>
        <begin position="413"/>
        <end position="434"/>
    </location>
</feature>
<sequence>MLLLFCSIIFVLAASYFVANILDSKNIVNNIIFFFISAFANIVLTFEVLSLFSGITTSNVLFVNCLFALISILWWFAKKCPVLRYDIKDGFRRLLNSLKLDKTLIYLMLGFLFACIISLVLIAIIPGVDVDSSSYRVVRSLFWIEHGNLNQFPAAEARMLMFPINSEVLYAWFILFLKSDSFLFIFNFCGLWLFLVSVYGILSQITISLRKKLWVVLISASIPFVILRYTGLETGVIIAALVLSCIYLYIEYLKNYKNSLCFMAALALALGIGTKTTVILMMPAIVLWFIWYSIYCEKKYFYKPIIRFSLYFLISFLLFASYNYVSNFINYGHFISALNVAKGHSNTDGFLSTFSNLYRYIFDFFAFPEFRWSAELSSKILRLREGLLTLINANNGFGKTSAIYTFVHYTVSSASSSFGFFGPLLFIPAYIYTVYKSFCVKNRKTLLLVSLVYIFLVTVFIMSYKLAFMSYNIRFISTFVLLTVPVLAYFYNKRYGFYKVLISFLAIWYMFALSVNVSLYPVKGLLNAFNQGATLDKIREIEECSFFTEDLDINNYKVRDVFCMVNKSIKKFRPENRILYFASAEDSLMPIKRLMFEGYRIDVALAADIDKVNIDDYNIIITCNDSQTSAVIWSFDKELDKYGYNYNKGILCNYLSPDDKFIKKLSEERDLVDKSTCYFNKEFYKNYNLKLLNKTTYRLGSREDGSVERKTFKLYENMNNPVIR</sequence>
<proteinExistence type="predicted"/>
<keyword evidence="1" id="KW-1133">Transmembrane helix</keyword>
<name>A0A9D1JNE6_9BACT</name>
<feature type="transmembrane region" description="Helical" evidence="1">
    <location>
        <begin position="473"/>
        <end position="491"/>
    </location>
</feature>
<feature type="transmembrane region" description="Helical" evidence="1">
    <location>
        <begin position="27"/>
        <end position="52"/>
    </location>
</feature>
<protein>
    <recommendedName>
        <fullName evidence="4">Glycosyltransferase RgtA/B/C/D-like domain-containing protein</fullName>
    </recommendedName>
</protein>
<evidence type="ECO:0000313" key="3">
    <source>
        <dbReference type="Proteomes" id="UP000823928"/>
    </source>
</evidence>
<accession>A0A9D1JNE6</accession>
<feature type="transmembrane region" description="Helical" evidence="1">
    <location>
        <begin position="498"/>
        <end position="520"/>
    </location>
</feature>
<feature type="transmembrane region" description="Helical" evidence="1">
    <location>
        <begin position="59"/>
        <end position="77"/>
    </location>
</feature>
<evidence type="ECO:0000313" key="2">
    <source>
        <dbReference type="EMBL" id="HIS36888.1"/>
    </source>
</evidence>
<comment type="caution">
    <text evidence="2">The sequence shown here is derived from an EMBL/GenBank/DDBJ whole genome shotgun (WGS) entry which is preliminary data.</text>
</comment>
<feature type="transmembrane region" description="Helical" evidence="1">
    <location>
        <begin position="104"/>
        <end position="126"/>
    </location>
</feature>
<dbReference type="EMBL" id="DVIU01000192">
    <property type="protein sequence ID" value="HIS36888.1"/>
    <property type="molecule type" value="Genomic_DNA"/>
</dbReference>
<feature type="transmembrane region" description="Helical" evidence="1">
    <location>
        <begin position="305"/>
        <end position="325"/>
    </location>
</feature>
<reference evidence="2" key="1">
    <citation type="submission" date="2020-10" db="EMBL/GenBank/DDBJ databases">
        <authorList>
            <person name="Gilroy R."/>
        </authorList>
    </citation>
    <scope>NUCLEOTIDE SEQUENCE</scope>
    <source>
        <strain evidence="2">6276</strain>
    </source>
</reference>
<feature type="transmembrane region" description="Helical" evidence="1">
    <location>
        <begin position="183"/>
        <end position="201"/>
    </location>
</feature>